<feature type="region of interest" description="Disordered" evidence="1">
    <location>
        <begin position="116"/>
        <end position="139"/>
    </location>
</feature>
<dbReference type="RefSeq" id="WP_109276608.1">
    <property type="nucleotide sequence ID" value="NZ_QFKX01000006.1"/>
</dbReference>
<dbReference type="Pfam" id="PF18986">
    <property type="entry name" value="DUF5719"/>
    <property type="match status" value="1"/>
</dbReference>
<feature type="transmembrane region" description="Helical" evidence="2">
    <location>
        <begin position="21"/>
        <end position="40"/>
    </location>
</feature>
<feature type="compositionally biased region" description="Low complexity" evidence="1">
    <location>
        <begin position="209"/>
        <end position="226"/>
    </location>
</feature>
<evidence type="ECO:0000313" key="4">
    <source>
        <dbReference type="Proteomes" id="UP000245590"/>
    </source>
</evidence>
<keyword evidence="2" id="KW-0472">Membrane</keyword>
<dbReference type="InterPro" id="IPR043777">
    <property type="entry name" value="DUF5719"/>
</dbReference>
<keyword evidence="2" id="KW-1133">Transmembrane helix</keyword>
<proteinExistence type="predicted"/>
<keyword evidence="4" id="KW-1185">Reference proteome</keyword>
<feature type="region of interest" description="Disordered" evidence="1">
    <location>
        <begin position="209"/>
        <end position="246"/>
    </location>
</feature>
<evidence type="ECO:0000256" key="2">
    <source>
        <dbReference type="SAM" id="Phobius"/>
    </source>
</evidence>
<accession>A0A2U2RH09</accession>
<keyword evidence="2" id="KW-0812">Transmembrane</keyword>
<organism evidence="3 4">
    <name type="scientific">Brachybacterium endophyticum</name>
    <dbReference type="NCBI Taxonomy" id="2182385"/>
    <lineage>
        <taxon>Bacteria</taxon>
        <taxon>Bacillati</taxon>
        <taxon>Actinomycetota</taxon>
        <taxon>Actinomycetes</taxon>
        <taxon>Micrococcales</taxon>
        <taxon>Dermabacteraceae</taxon>
        <taxon>Brachybacterium</taxon>
    </lineage>
</organism>
<gene>
    <name evidence="3" type="ORF">DEO23_13770</name>
</gene>
<dbReference type="AlphaFoldDB" id="A0A2U2RH09"/>
<evidence type="ECO:0000313" key="3">
    <source>
        <dbReference type="EMBL" id="PWH05147.1"/>
    </source>
</evidence>
<reference evidence="3 4" key="1">
    <citation type="submission" date="2018-05" db="EMBL/GenBank/DDBJ databases">
        <title>Brachybacterium sp. M1HQ-2T, whole genome shotgun sequence.</title>
        <authorList>
            <person name="Tuo L."/>
        </authorList>
    </citation>
    <scope>NUCLEOTIDE SEQUENCE [LARGE SCALE GENOMIC DNA]</scope>
    <source>
        <strain evidence="3 4">M1HQ-2</strain>
    </source>
</reference>
<dbReference type="EMBL" id="QFKX01000006">
    <property type="protein sequence ID" value="PWH05147.1"/>
    <property type="molecule type" value="Genomic_DNA"/>
</dbReference>
<dbReference type="OrthoDB" id="3264966at2"/>
<feature type="region of interest" description="Disordered" evidence="1">
    <location>
        <begin position="513"/>
        <end position="539"/>
    </location>
</feature>
<protein>
    <recommendedName>
        <fullName evidence="5">Secreted protein</fullName>
    </recommendedName>
</protein>
<evidence type="ECO:0000256" key="1">
    <source>
        <dbReference type="SAM" id="MobiDB-lite"/>
    </source>
</evidence>
<name>A0A2U2RH09_9MICO</name>
<dbReference type="Proteomes" id="UP000245590">
    <property type="component" value="Unassembled WGS sequence"/>
</dbReference>
<evidence type="ECO:0008006" key="5">
    <source>
        <dbReference type="Google" id="ProtNLM"/>
    </source>
</evidence>
<sequence>MSARDTHAPHGERTERGARPLLGLLSVLPLLAVGGIALFAPGDALAPRGDVKHESSTAAPSTTGLVCPGPLTVPDALADTGGDAELASKGPSDVVGVRGLALDADSSLLYGRVAASTTRQDENGDPLAPTIETKSSDRKAAGQKARAADLGAAALTIPQATKPAELTLSGSSQEVVGDAVQASTTTTGDFRSMALTRCAAPTTEATFLGSSTRSGASSSLWLSNTSDRPATASVQVRTADGPADMGGRSQVVVAPGKQERVLLESIVPDQDVIGVSVSTVGAPLAMALQGTERDGLTPQGAEMLSGLPEPSRDATVPGVRVGKGGSGQVVMMNEGGRDAQVRLSASDTDGPVDLPGLGDEITVPAGSVATVPLDGAQGDLTITSRSDQPVSTAVRSSVKSDKRLGKTIGAPSDLAVTQPAPALTDAGVLALPAGGAHGTLALASDADTSATVIPVGEDGGGGRPVQMDLAEGATAQVAGGDLTGVEGEVAGLVVVPDDPDAVHATWIQAESGKKDGPLLSSIPVLPRSSDRAAASVQLG</sequence>
<comment type="caution">
    <text evidence="3">The sequence shown here is derived from an EMBL/GenBank/DDBJ whole genome shotgun (WGS) entry which is preliminary data.</text>
</comment>